<dbReference type="KEGG" id="dpte:113797706"/>
<organism evidence="3 4">
    <name type="scientific">Dermatophagoides pteronyssinus</name>
    <name type="common">European house dust mite</name>
    <dbReference type="NCBI Taxonomy" id="6956"/>
    <lineage>
        <taxon>Eukaryota</taxon>
        <taxon>Metazoa</taxon>
        <taxon>Ecdysozoa</taxon>
        <taxon>Arthropoda</taxon>
        <taxon>Chelicerata</taxon>
        <taxon>Arachnida</taxon>
        <taxon>Acari</taxon>
        <taxon>Acariformes</taxon>
        <taxon>Sarcoptiformes</taxon>
        <taxon>Astigmata</taxon>
        <taxon>Psoroptidia</taxon>
        <taxon>Analgoidea</taxon>
        <taxon>Pyroglyphidae</taxon>
        <taxon>Dermatophagoidinae</taxon>
        <taxon>Dermatophagoides</taxon>
    </lineage>
</organism>
<gene>
    <name evidence="4" type="primary">LOC113797706</name>
</gene>
<evidence type="ECO:0000256" key="2">
    <source>
        <dbReference type="SAM" id="SignalP"/>
    </source>
</evidence>
<dbReference type="RefSeq" id="XP_027203933.1">
    <property type="nucleotide sequence ID" value="XM_027348132.1"/>
</dbReference>
<proteinExistence type="predicted"/>
<evidence type="ECO:0000313" key="3">
    <source>
        <dbReference type="Proteomes" id="UP000515146"/>
    </source>
</evidence>
<feature type="transmembrane region" description="Helical" evidence="1">
    <location>
        <begin position="295"/>
        <end position="319"/>
    </location>
</feature>
<sequence length="579" mass="66699">MYRSNMKFLYIFYLILMITPEIRTDNEVKIIAIHKDPICESLKNNNGTQFNIVAIGTTSKRLLLITKNYYVYDVPINSLDLVHDKLHLPTKPTPIRDKYPILFNSQGFRLILSARLNLDAYIINDGKNDWVFFGERLKVHYNIDTSEVFTKLVPYDKKNKVFVSSDMPRHYYSLVRVNNNLFMSIDRYDDDSDFSNMSTIQTEGAKYSICSNPQNTRIRMEKGKCRSGIPVQWPVLKGFASDGKFYLFSQKYIFILDEDVYNNQGEEYPVQKISFDSFFNCAGIIPASNVITKSYFYWIMVAIILLLVILLTILGCIVVPRGRRRMRSSFVNGKTGDNQTTEDIFPTSTKYKKSKDKICNKVIDAGADSNGLLYSFVLAIGRTKKRVLLITKGLDVYDVPADSYDSSKNKMYFKYMSTPMKDKYPDLYHNPLFQSIKNNMNVGIMYDSDGDWICMTTNNSKQAINYNIDTSEVHKGFVLSGEWPEILISTNEPCKFYSIQIRNATKANILSATALWLTAYKCKNGDHIINSDGIEKVTDFRMLCFDYDDDYILMIEGTKCDSKKTLEWLLASGFEKKLQ</sequence>
<dbReference type="OMA" id="YEFTSSE"/>
<evidence type="ECO:0000313" key="4">
    <source>
        <dbReference type="RefSeq" id="XP_027203933.1"/>
    </source>
</evidence>
<feature type="signal peptide" evidence="2">
    <location>
        <begin position="1"/>
        <end position="24"/>
    </location>
</feature>
<keyword evidence="3" id="KW-1185">Reference proteome</keyword>
<reference evidence="4" key="1">
    <citation type="submission" date="2025-08" db="UniProtKB">
        <authorList>
            <consortium name="RefSeq"/>
        </authorList>
    </citation>
    <scope>IDENTIFICATION</scope>
    <source>
        <strain evidence="4">Airmid</strain>
    </source>
</reference>
<accession>A0A6P6YEM6</accession>
<evidence type="ECO:0000256" key="1">
    <source>
        <dbReference type="SAM" id="Phobius"/>
    </source>
</evidence>
<protein>
    <submittedName>
        <fullName evidence="4">Uncharacterized protein LOC113797706</fullName>
    </submittedName>
</protein>
<dbReference type="Proteomes" id="UP000515146">
    <property type="component" value="Unplaced"/>
</dbReference>
<dbReference type="InParanoid" id="A0A6P6YEM6"/>
<name>A0A6P6YEM6_DERPT</name>
<keyword evidence="2" id="KW-0732">Signal</keyword>
<dbReference type="AlphaFoldDB" id="A0A6P6YEM6"/>
<feature type="chain" id="PRO_5027955583" evidence="2">
    <location>
        <begin position="25"/>
        <end position="579"/>
    </location>
</feature>
<keyword evidence="1" id="KW-0472">Membrane</keyword>
<keyword evidence="1" id="KW-0812">Transmembrane</keyword>
<keyword evidence="1" id="KW-1133">Transmembrane helix</keyword>